<feature type="domain" description="NAD(P)-binding" evidence="1">
    <location>
        <begin position="14"/>
        <end position="314"/>
    </location>
</feature>
<protein>
    <submittedName>
        <fullName evidence="2">NAD-dependent epimerase/dehydratase family protein</fullName>
    </submittedName>
</protein>
<dbReference type="InterPro" id="IPR016040">
    <property type="entry name" value="NAD(P)-bd_dom"/>
</dbReference>
<evidence type="ECO:0000313" key="3">
    <source>
        <dbReference type="Proteomes" id="UP000738826"/>
    </source>
</evidence>
<reference evidence="2" key="1">
    <citation type="submission" date="2019-11" db="EMBL/GenBank/DDBJ databases">
        <title>Lipid analysis of CO2-rich subsurface aquifers suggests an autotrophy-based deep biosphere with lysolipids enriched in CPR bacteria.</title>
        <authorList>
            <person name="Probst A.J."/>
            <person name="Elling F.J."/>
            <person name="Castelle C.J."/>
            <person name="Zhu Q."/>
            <person name="Elvert M."/>
            <person name="Birarda G."/>
            <person name="Holman H.-Y."/>
            <person name="Lane K.R."/>
            <person name="Ladd B."/>
            <person name="Ryan M.C."/>
            <person name="Woyke T."/>
            <person name="Hinrichs K.-U."/>
            <person name="Banfield J.F."/>
        </authorList>
    </citation>
    <scope>NUCLEOTIDE SEQUENCE</scope>
    <source>
        <strain evidence="2">CG_2015-04_33_537</strain>
    </source>
</reference>
<sequence>NMERLNFWKRKNVLVTGGNGLVGSHIVEELLKSNANVIVLIRSKNPKSYFVIEGLNKKTVLVYGDLKNFKRVYDVISKYEIEYIFHIGAQPIVQTAVINPVETFETNINGTVNVLESARLCNSVKGIVVASSDKAYGKYDKLPYTEETPLKGEFPYDISKSCTDLIAQSYFKTYDIPIAIARFGNIYGPGDLNFNRIIPGAIKASLLDETLDIRSDGKMIREYLYVKDVADGYLMLCENINKSKGEAFNLSSGLKLSVLEVVEKISEIINKKIDYEVLNLAKNEIYEQYLSTEKVEKFFGWHTKHSFEESIKETVKWYEKILK</sequence>
<organism evidence="2 3">
    <name type="scientific">Candidatus Altarchaeum hamiconexum</name>
    <dbReference type="NCBI Taxonomy" id="1803513"/>
    <lineage>
        <taxon>Archaea</taxon>
        <taxon>Candidatus Altarchaeota</taxon>
        <taxon>Candidatus Altiarchaeia</taxon>
        <taxon>Candidatus Altarchaeales</taxon>
        <taxon>Candidatus Altarchaeaceae</taxon>
        <taxon>Candidatus Altarchaeum</taxon>
    </lineage>
</organism>
<accession>A0A8J8CGD9</accession>
<name>A0A8J8CGD9_9ARCH</name>
<feature type="non-terminal residue" evidence="2">
    <location>
        <position position="1"/>
    </location>
</feature>
<dbReference type="InterPro" id="IPR036291">
    <property type="entry name" value="NAD(P)-bd_dom_sf"/>
</dbReference>
<proteinExistence type="predicted"/>
<evidence type="ECO:0000259" key="1">
    <source>
        <dbReference type="Pfam" id="PF16363"/>
    </source>
</evidence>
<dbReference type="PANTHER" id="PTHR43000">
    <property type="entry name" value="DTDP-D-GLUCOSE 4,6-DEHYDRATASE-RELATED"/>
    <property type="match status" value="1"/>
</dbReference>
<dbReference type="Pfam" id="PF16363">
    <property type="entry name" value="GDP_Man_Dehyd"/>
    <property type="match status" value="1"/>
</dbReference>
<dbReference type="Gene3D" id="3.40.50.720">
    <property type="entry name" value="NAD(P)-binding Rossmann-like Domain"/>
    <property type="match status" value="1"/>
</dbReference>
<dbReference type="AlphaFoldDB" id="A0A8J8CGD9"/>
<gene>
    <name evidence="2" type="ORF">GW779_07040</name>
</gene>
<dbReference type="SUPFAM" id="SSF51735">
    <property type="entry name" value="NAD(P)-binding Rossmann-fold domains"/>
    <property type="match status" value="1"/>
</dbReference>
<evidence type="ECO:0000313" key="2">
    <source>
        <dbReference type="EMBL" id="NCS92133.1"/>
    </source>
</evidence>
<dbReference type="Proteomes" id="UP000738826">
    <property type="component" value="Unassembled WGS sequence"/>
</dbReference>
<comment type="caution">
    <text evidence="2">The sequence shown here is derived from an EMBL/GenBank/DDBJ whole genome shotgun (WGS) entry which is preliminary data.</text>
</comment>
<dbReference type="EMBL" id="JAACQH010000202">
    <property type="protein sequence ID" value="NCS92133.1"/>
    <property type="molecule type" value="Genomic_DNA"/>
</dbReference>